<organism evidence="1 2">
    <name type="scientific">Letharia columbiana</name>
    <dbReference type="NCBI Taxonomy" id="112416"/>
    <lineage>
        <taxon>Eukaryota</taxon>
        <taxon>Fungi</taxon>
        <taxon>Dikarya</taxon>
        <taxon>Ascomycota</taxon>
        <taxon>Pezizomycotina</taxon>
        <taxon>Lecanoromycetes</taxon>
        <taxon>OSLEUM clade</taxon>
        <taxon>Lecanoromycetidae</taxon>
        <taxon>Lecanorales</taxon>
        <taxon>Lecanorineae</taxon>
        <taxon>Parmeliaceae</taxon>
        <taxon>Letharia</taxon>
    </lineage>
</organism>
<dbReference type="Proteomes" id="UP000578531">
    <property type="component" value="Unassembled WGS sequence"/>
</dbReference>
<dbReference type="RefSeq" id="XP_037169862.1">
    <property type="nucleotide sequence ID" value="XM_037303215.1"/>
</dbReference>
<dbReference type="OrthoDB" id="5400371at2759"/>
<dbReference type="EMBL" id="JACCJC010000003">
    <property type="protein sequence ID" value="KAF6240603.1"/>
    <property type="molecule type" value="Genomic_DNA"/>
</dbReference>
<evidence type="ECO:0000313" key="2">
    <source>
        <dbReference type="Proteomes" id="UP000578531"/>
    </source>
</evidence>
<evidence type="ECO:0000313" key="1">
    <source>
        <dbReference type="EMBL" id="KAF6240603.1"/>
    </source>
</evidence>
<comment type="caution">
    <text evidence="1">The sequence shown here is derived from an EMBL/GenBank/DDBJ whole genome shotgun (WGS) entry which is preliminary data.</text>
</comment>
<gene>
    <name evidence="1" type="ORF">HO173_001274</name>
</gene>
<dbReference type="GeneID" id="59282949"/>
<protein>
    <submittedName>
        <fullName evidence="1">Uncharacterized protein</fullName>
    </submittedName>
</protein>
<keyword evidence="2" id="KW-1185">Reference proteome</keyword>
<reference evidence="1 2" key="1">
    <citation type="journal article" date="2020" name="Genomics">
        <title>Complete, high-quality genomes from long-read metagenomic sequencing of two wolf lichen thalli reveals enigmatic genome architecture.</title>
        <authorList>
            <person name="McKenzie S.K."/>
            <person name="Walston R.F."/>
            <person name="Allen J.L."/>
        </authorList>
    </citation>
    <scope>NUCLEOTIDE SEQUENCE [LARGE SCALE GENOMIC DNA]</scope>
    <source>
        <strain evidence="1">WasteWater2</strain>
    </source>
</reference>
<name>A0A8H6G4V9_9LECA</name>
<accession>A0A8H6G4V9</accession>
<dbReference type="AlphaFoldDB" id="A0A8H6G4V9"/>
<proteinExistence type="predicted"/>
<sequence length="188" mass="21533">MNNPQERHNNVHFLAIADMATPTSASPQTLADSAPQRTQHNSIYTPRGLFNQVTLPNPSHLQLSLAKRRTKADQRLLSEFGLTKNTPMRRSSHNAMGKRMFFLLSGHHHMQKVVPPSYEHALQLDKKALLVSQYRLPSFREGFSHWIQDTSLMDPMQSEITVDRLSRGQEISGLHLPSIVTLLKREWY</sequence>